<sequence length="409" mass="43371">MPRRLPQFEFTVLLALLFATVAFSIDAMLPGLPQIAADLSPEDVNRAQLVLTAFVFGMGFGTLVSGPISDHFGRKPVILFGLGLYIVGAVIAGLSNTMEMMLIGRAIQGVGGAFPRTVGVAMVRDLYEGREMAKITSFVMTIFMIVPAAAPSIGALIISDFGWHGIFAAFVFVAVVGATWLGLRQSETLSPDNHRRLNWADLSSGVKEVFGNYNVRLYTVILMLGFGQMFAILSSVQQIYSETYGLEQVFPYFFGSTAILAAGGAILNGKLVSEKGMHFLIRLGYTIALTASVIALAFNLMGIGTGTPGFVVFFLWTVAMFSINAFTFGNLNALALVPLGRLAGLANSLIGAVFTMGSVLIAAPVGLAFNGTPIPVMAAGIFCSGLALILFRFEDSATAPHGAPPKPSE</sequence>
<accession>A0A2T5HUA0</accession>
<name>A0A2T5HUA0_9RHOB</name>
<feature type="transmembrane region" description="Helical" evidence="6">
    <location>
        <begin position="48"/>
        <end position="65"/>
    </location>
</feature>
<evidence type="ECO:0000256" key="4">
    <source>
        <dbReference type="ARBA" id="ARBA00022989"/>
    </source>
</evidence>
<feature type="transmembrane region" description="Helical" evidence="6">
    <location>
        <begin position="349"/>
        <end position="368"/>
    </location>
</feature>
<dbReference type="OrthoDB" id="9800416at2"/>
<feature type="domain" description="Major facilitator superfamily (MFS) profile" evidence="7">
    <location>
        <begin position="10"/>
        <end position="397"/>
    </location>
</feature>
<feature type="transmembrane region" description="Helical" evidence="6">
    <location>
        <begin position="135"/>
        <end position="158"/>
    </location>
</feature>
<keyword evidence="5 6" id="KW-0472">Membrane</keyword>
<feature type="transmembrane region" description="Helical" evidence="6">
    <location>
        <begin position="313"/>
        <end position="337"/>
    </location>
</feature>
<comment type="caution">
    <text evidence="8">The sequence shown here is derived from an EMBL/GenBank/DDBJ whole genome shotgun (WGS) entry which is preliminary data.</text>
</comment>
<dbReference type="GO" id="GO:0022857">
    <property type="term" value="F:transmembrane transporter activity"/>
    <property type="evidence" value="ECO:0007669"/>
    <property type="project" value="InterPro"/>
</dbReference>
<gene>
    <name evidence="8" type="ORF">C8N42_10260</name>
</gene>
<evidence type="ECO:0000259" key="7">
    <source>
        <dbReference type="PROSITE" id="PS50850"/>
    </source>
</evidence>
<dbReference type="Pfam" id="PF07690">
    <property type="entry name" value="MFS_1"/>
    <property type="match status" value="1"/>
</dbReference>
<reference evidence="8 9" key="1">
    <citation type="submission" date="2018-04" db="EMBL/GenBank/DDBJ databases">
        <title>Genomic Encyclopedia of Archaeal and Bacterial Type Strains, Phase II (KMG-II): from individual species to whole genera.</title>
        <authorList>
            <person name="Goeker M."/>
        </authorList>
    </citation>
    <scope>NUCLEOTIDE SEQUENCE [LARGE SCALE GENOMIC DNA]</scope>
    <source>
        <strain evidence="8 9">DSM 100434</strain>
    </source>
</reference>
<proteinExistence type="predicted"/>
<feature type="transmembrane region" description="Helical" evidence="6">
    <location>
        <begin position="374"/>
        <end position="391"/>
    </location>
</feature>
<feature type="transmembrane region" description="Helical" evidence="6">
    <location>
        <begin position="279"/>
        <end position="301"/>
    </location>
</feature>
<comment type="subcellular location">
    <subcellularLocation>
        <location evidence="1">Membrane</location>
        <topology evidence="1">Multi-pass membrane protein</topology>
    </subcellularLocation>
</comment>
<feature type="transmembrane region" description="Helical" evidence="6">
    <location>
        <begin position="77"/>
        <end position="96"/>
    </location>
</feature>
<protein>
    <submittedName>
        <fullName evidence="8">DHA1 family bicyclomycin/chloramphenicol resistance-like MFS transporter</fullName>
    </submittedName>
</protein>
<feature type="transmembrane region" description="Helical" evidence="6">
    <location>
        <begin position="102"/>
        <end position="123"/>
    </location>
</feature>
<evidence type="ECO:0000256" key="1">
    <source>
        <dbReference type="ARBA" id="ARBA00004141"/>
    </source>
</evidence>
<dbReference type="PROSITE" id="PS50850">
    <property type="entry name" value="MFS"/>
    <property type="match status" value="1"/>
</dbReference>
<dbReference type="SUPFAM" id="SSF103473">
    <property type="entry name" value="MFS general substrate transporter"/>
    <property type="match status" value="1"/>
</dbReference>
<dbReference type="Proteomes" id="UP000244077">
    <property type="component" value="Unassembled WGS sequence"/>
</dbReference>
<evidence type="ECO:0000313" key="9">
    <source>
        <dbReference type="Proteomes" id="UP000244077"/>
    </source>
</evidence>
<dbReference type="PANTHER" id="PTHR23502">
    <property type="entry name" value="MAJOR FACILITATOR SUPERFAMILY"/>
    <property type="match status" value="1"/>
</dbReference>
<dbReference type="Gene3D" id="1.20.1720.10">
    <property type="entry name" value="Multidrug resistance protein D"/>
    <property type="match status" value="1"/>
</dbReference>
<dbReference type="InterPro" id="IPR036259">
    <property type="entry name" value="MFS_trans_sf"/>
</dbReference>
<organism evidence="8 9">
    <name type="scientific">Celeribacter persicus</name>
    <dbReference type="NCBI Taxonomy" id="1651082"/>
    <lineage>
        <taxon>Bacteria</taxon>
        <taxon>Pseudomonadati</taxon>
        <taxon>Pseudomonadota</taxon>
        <taxon>Alphaproteobacteria</taxon>
        <taxon>Rhodobacterales</taxon>
        <taxon>Roseobacteraceae</taxon>
        <taxon>Celeribacter</taxon>
    </lineage>
</organism>
<dbReference type="InterPro" id="IPR005829">
    <property type="entry name" value="Sugar_transporter_CS"/>
</dbReference>
<keyword evidence="4 6" id="KW-1133">Transmembrane helix</keyword>
<dbReference type="InterPro" id="IPR020846">
    <property type="entry name" value="MFS_dom"/>
</dbReference>
<keyword evidence="3 6" id="KW-0812">Transmembrane</keyword>
<dbReference type="CDD" id="cd17320">
    <property type="entry name" value="MFS_MdfA_MDR_like"/>
    <property type="match status" value="1"/>
</dbReference>
<feature type="transmembrane region" description="Helical" evidence="6">
    <location>
        <begin position="164"/>
        <end position="183"/>
    </location>
</feature>
<dbReference type="GO" id="GO:0042908">
    <property type="term" value="P:xenobiotic transport"/>
    <property type="evidence" value="ECO:0007669"/>
    <property type="project" value="UniProtKB-ARBA"/>
</dbReference>
<dbReference type="GO" id="GO:0140115">
    <property type="term" value="P:export across plasma membrane"/>
    <property type="evidence" value="ECO:0007669"/>
    <property type="project" value="UniProtKB-ARBA"/>
</dbReference>
<keyword evidence="9" id="KW-1185">Reference proteome</keyword>
<feature type="transmembrane region" description="Helical" evidence="6">
    <location>
        <begin position="217"/>
        <end position="237"/>
    </location>
</feature>
<evidence type="ECO:0000256" key="5">
    <source>
        <dbReference type="ARBA" id="ARBA00023136"/>
    </source>
</evidence>
<dbReference type="InterPro" id="IPR011701">
    <property type="entry name" value="MFS"/>
</dbReference>
<evidence type="ECO:0000313" key="8">
    <source>
        <dbReference type="EMBL" id="PTQ75145.1"/>
    </source>
</evidence>
<dbReference type="PROSITE" id="PS00216">
    <property type="entry name" value="SUGAR_TRANSPORT_1"/>
    <property type="match status" value="1"/>
</dbReference>
<feature type="transmembrane region" description="Helical" evidence="6">
    <location>
        <begin position="249"/>
        <end position="267"/>
    </location>
</feature>
<dbReference type="EMBL" id="QAOH01000002">
    <property type="protein sequence ID" value="PTQ75145.1"/>
    <property type="molecule type" value="Genomic_DNA"/>
</dbReference>
<dbReference type="RefSeq" id="WP_107815134.1">
    <property type="nucleotide sequence ID" value="NZ_QAOH01000002.1"/>
</dbReference>
<keyword evidence="2" id="KW-0813">Transport</keyword>
<dbReference type="AlphaFoldDB" id="A0A2T5HUA0"/>
<dbReference type="PANTHER" id="PTHR23502:SF132">
    <property type="entry name" value="POLYAMINE TRANSPORTER 2-RELATED"/>
    <property type="match status" value="1"/>
</dbReference>
<evidence type="ECO:0000256" key="6">
    <source>
        <dbReference type="SAM" id="Phobius"/>
    </source>
</evidence>
<evidence type="ECO:0000256" key="2">
    <source>
        <dbReference type="ARBA" id="ARBA00022448"/>
    </source>
</evidence>
<dbReference type="GO" id="GO:0005886">
    <property type="term" value="C:plasma membrane"/>
    <property type="evidence" value="ECO:0007669"/>
    <property type="project" value="TreeGrafter"/>
</dbReference>
<evidence type="ECO:0000256" key="3">
    <source>
        <dbReference type="ARBA" id="ARBA00022692"/>
    </source>
</evidence>